<dbReference type="PANTHER" id="PTHR30615:SF8">
    <property type="entry name" value="UPF0047 PROTEIN C4A8.02C"/>
    <property type="match status" value="1"/>
</dbReference>
<reference evidence="2" key="1">
    <citation type="submission" date="2020-02" db="EMBL/GenBank/DDBJ databases">
        <authorList>
            <person name="Meier V. D."/>
        </authorList>
    </citation>
    <scope>NUCLEOTIDE SEQUENCE</scope>
    <source>
        <strain evidence="2">AVDCRST_MAG89</strain>
    </source>
</reference>
<dbReference type="EMBL" id="CADCTV010000658">
    <property type="protein sequence ID" value="CAA9351530.1"/>
    <property type="molecule type" value="Genomic_DNA"/>
</dbReference>
<dbReference type="NCBIfam" id="TIGR00149">
    <property type="entry name" value="TIGR00149_YjbQ"/>
    <property type="match status" value="1"/>
</dbReference>
<dbReference type="SUPFAM" id="SSF111038">
    <property type="entry name" value="YjbQ-like"/>
    <property type="match status" value="1"/>
</dbReference>
<name>A0A6J4M6K3_9BACT</name>
<accession>A0A6J4M6K3</accession>
<dbReference type="InterPro" id="IPR001602">
    <property type="entry name" value="UPF0047_YjbQ-like"/>
</dbReference>
<proteinExistence type="inferred from homology"/>
<gene>
    <name evidence="2" type="ORF">AVDCRST_MAG89-3153</name>
</gene>
<dbReference type="InterPro" id="IPR035917">
    <property type="entry name" value="YjbQ-like_sf"/>
</dbReference>
<comment type="similarity">
    <text evidence="1">Belongs to the UPF0047 family.</text>
</comment>
<evidence type="ECO:0000313" key="2">
    <source>
        <dbReference type="EMBL" id="CAA9351530.1"/>
    </source>
</evidence>
<dbReference type="AlphaFoldDB" id="A0A6J4M6K3"/>
<organism evidence="2">
    <name type="scientific">uncultured Gemmatimonadota bacterium</name>
    <dbReference type="NCBI Taxonomy" id="203437"/>
    <lineage>
        <taxon>Bacteria</taxon>
        <taxon>Pseudomonadati</taxon>
        <taxon>Gemmatimonadota</taxon>
        <taxon>environmental samples</taxon>
    </lineage>
</organism>
<sequence>MEEIRIRTHRRGEMLDITARVREIVANSGMEEGVVVLQSLHTTAGLTINENADPDVVHDLLGKLERLVPKDEAFYRHDEGNSDSHLKTSFFGPSLTVIVSGGQPVLGTWQGIWFCEFDGPRERRVAVQLLRA</sequence>
<dbReference type="PIRSF" id="PIRSF004681">
    <property type="entry name" value="UCP004681"/>
    <property type="match status" value="1"/>
</dbReference>
<protein>
    <submittedName>
        <fullName evidence="2">UPF0047 protein Bsu YugU</fullName>
    </submittedName>
</protein>
<dbReference type="Gene3D" id="2.60.120.460">
    <property type="entry name" value="YjbQ-like"/>
    <property type="match status" value="1"/>
</dbReference>
<evidence type="ECO:0000256" key="1">
    <source>
        <dbReference type="ARBA" id="ARBA00005534"/>
    </source>
</evidence>
<dbReference type="Pfam" id="PF01894">
    <property type="entry name" value="YjbQ"/>
    <property type="match status" value="1"/>
</dbReference>
<dbReference type="PANTHER" id="PTHR30615">
    <property type="entry name" value="UNCHARACTERIZED PROTEIN YJBQ-RELATED"/>
    <property type="match status" value="1"/>
</dbReference>
<dbReference type="PROSITE" id="PS01314">
    <property type="entry name" value="UPF0047"/>
    <property type="match status" value="1"/>
</dbReference>